<proteinExistence type="predicted"/>
<sequence>MSIADYDKVYDLWMHTPGMGLNSKDDSREGVDKYLKRNPTTSFVAECDGAIIGVIMAGHDGRRGYIHHTAVLEDHRKQGIGKKLVECAMNALDREGINKVALVAFERNHVGNGFWERIGFSERDDLVYRNKNIHTLDRIDT</sequence>
<dbReference type="GO" id="GO:0016747">
    <property type="term" value="F:acyltransferase activity, transferring groups other than amino-acyl groups"/>
    <property type="evidence" value="ECO:0007669"/>
    <property type="project" value="InterPro"/>
</dbReference>
<accession>A0A3E2N4Y4</accession>
<dbReference type="SUPFAM" id="SSF55729">
    <property type="entry name" value="Acyl-CoA N-acyltransferases (Nat)"/>
    <property type="match status" value="1"/>
</dbReference>
<comment type="caution">
    <text evidence="4">The sequence shown here is derived from an EMBL/GenBank/DDBJ whole genome shotgun (WGS) entry which is preliminary data.</text>
</comment>
<dbReference type="EMBL" id="QOHO01000107">
    <property type="protein sequence ID" value="RFZ76057.1"/>
    <property type="molecule type" value="Genomic_DNA"/>
</dbReference>
<dbReference type="PROSITE" id="PS51186">
    <property type="entry name" value="GNAT"/>
    <property type="match status" value="1"/>
</dbReference>
<keyword evidence="1" id="KW-0808">Transferase</keyword>
<protein>
    <submittedName>
        <fullName evidence="4">GNAT family N-acetyltransferase</fullName>
    </submittedName>
</protein>
<reference evidence="4 5" key="1">
    <citation type="submission" date="2018-07" db="EMBL/GenBank/DDBJ databases">
        <title>New species, Clostridium PI-S10-A1B.</title>
        <authorList>
            <person name="Krishna G."/>
            <person name="Summeta K."/>
            <person name="Shikha S."/>
            <person name="Prabhu P.B."/>
            <person name="Suresh K."/>
        </authorList>
    </citation>
    <scope>NUCLEOTIDE SEQUENCE [LARGE SCALE GENOMIC DNA]</scope>
    <source>
        <strain evidence="4 5">PI-S10-A1B</strain>
    </source>
</reference>
<gene>
    <name evidence="4" type="ORF">DS742_25960</name>
</gene>
<dbReference type="OrthoDB" id="1821130at2"/>
<evidence type="ECO:0000313" key="4">
    <source>
        <dbReference type="EMBL" id="RFZ76057.1"/>
    </source>
</evidence>
<organism evidence="4 5">
    <name type="scientific">Lacrimispora amygdalina</name>
    <dbReference type="NCBI Taxonomy" id="253257"/>
    <lineage>
        <taxon>Bacteria</taxon>
        <taxon>Bacillati</taxon>
        <taxon>Bacillota</taxon>
        <taxon>Clostridia</taxon>
        <taxon>Lachnospirales</taxon>
        <taxon>Lachnospiraceae</taxon>
        <taxon>Lacrimispora</taxon>
    </lineage>
</organism>
<dbReference type="InterPro" id="IPR050832">
    <property type="entry name" value="Bact_Acetyltransf"/>
</dbReference>
<name>A0A3E2N4Y4_9FIRM</name>
<dbReference type="PANTHER" id="PTHR43877">
    <property type="entry name" value="AMINOALKYLPHOSPHONATE N-ACETYLTRANSFERASE-RELATED-RELATED"/>
    <property type="match status" value="1"/>
</dbReference>
<feature type="domain" description="N-acetyltransferase" evidence="3">
    <location>
        <begin position="1"/>
        <end position="141"/>
    </location>
</feature>
<dbReference type="InterPro" id="IPR016181">
    <property type="entry name" value="Acyl_CoA_acyltransferase"/>
</dbReference>
<evidence type="ECO:0000313" key="5">
    <source>
        <dbReference type="Proteomes" id="UP000260680"/>
    </source>
</evidence>
<dbReference type="Proteomes" id="UP000260680">
    <property type="component" value="Unassembled WGS sequence"/>
</dbReference>
<dbReference type="PANTHER" id="PTHR43877:SF1">
    <property type="entry name" value="ACETYLTRANSFERASE"/>
    <property type="match status" value="1"/>
</dbReference>
<dbReference type="InterPro" id="IPR000182">
    <property type="entry name" value="GNAT_dom"/>
</dbReference>
<evidence type="ECO:0000259" key="3">
    <source>
        <dbReference type="PROSITE" id="PS51186"/>
    </source>
</evidence>
<evidence type="ECO:0000256" key="1">
    <source>
        <dbReference type="ARBA" id="ARBA00022679"/>
    </source>
</evidence>
<dbReference type="CDD" id="cd04301">
    <property type="entry name" value="NAT_SF"/>
    <property type="match status" value="1"/>
</dbReference>
<dbReference type="Gene3D" id="3.40.630.30">
    <property type="match status" value="1"/>
</dbReference>
<keyword evidence="2" id="KW-0012">Acyltransferase</keyword>
<dbReference type="Pfam" id="PF00583">
    <property type="entry name" value="Acetyltransf_1"/>
    <property type="match status" value="1"/>
</dbReference>
<evidence type="ECO:0000256" key="2">
    <source>
        <dbReference type="ARBA" id="ARBA00023315"/>
    </source>
</evidence>
<dbReference type="AlphaFoldDB" id="A0A3E2N4Y4"/>